<dbReference type="InterPro" id="IPR017853">
    <property type="entry name" value="GH"/>
</dbReference>
<keyword evidence="7 10" id="KW-0378">Hydrolase</keyword>
<comment type="catalytic activity">
    <reaction evidence="1">
        <text>Hydrolysis of terminal non-reducing N-acetyl-D-hexosamine residues in N-acetyl-beta-D-hexosaminides.</text>
        <dbReference type="EC" id="3.2.1.52"/>
    </reaction>
</comment>
<feature type="coiled-coil region" evidence="11">
    <location>
        <begin position="406"/>
        <end position="433"/>
    </location>
</feature>
<evidence type="ECO:0000256" key="9">
    <source>
        <dbReference type="ARBA" id="ARBA00023295"/>
    </source>
</evidence>
<evidence type="ECO:0000313" key="17">
    <source>
        <dbReference type="Proteomes" id="UP001141183"/>
    </source>
</evidence>
<dbReference type="InterPro" id="IPR036962">
    <property type="entry name" value="Glyco_hydro_3_N_sf"/>
</dbReference>
<dbReference type="Pfam" id="PF00746">
    <property type="entry name" value="Gram_pos_anchor"/>
    <property type="match status" value="1"/>
</dbReference>
<dbReference type="GO" id="GO:0004563">
    <property type="term" value="F:beta-N-acetylhexosaminidase activity"/>
    <property type="evidence" value="ECO:0007669"/>
    <property type="project" value="UniProtKB-EC"/>
</dbReference>
<evidence type="ECO:0000256" key="6">
    <source>
        <dbReference type="ARBA" id="ARBA00022729"/>
    </source>
</evidence>
<reference evidence="16" key="1">
    <citation type="submission" date="2022-05" db="EMBL/GenBank/DDBJ databases">
        <title>Draft genome sequence of Clostridium tertium strain CP3 isolated from Peru.</title>
        <authorList>
            <person name="Hurtado R."/>
            <person name="Lima L."/>
            <person name="Sousa T."/>
            <person name="Jaiswal A.K."/>
            <person name="Tiwari S."/>
            <person name="Maturrano L."/>
            <person name="Brenig B."/>
            <person name="Azevedo V."/>
        </authorList>
    </citation>
    <scope>NUCLEOTIDE SEQUENCE</scope>
    <source>
        <strain evidence="16">CP3</strain>
    </source>
</reference>
<evidence type="ECO:0000256" key="7">
    <source>
        <dbReference type="ARBA" id="ARBA00022801"/>
    </source>
</evidence>
<dbReference type="SUPFAM" id="SSF52279">
    <property type="entry name" value="Beta-D-glucan exohydrolase, C-terminal domain"/>
    <property type="match status" value="1"/>
</dbReference>
<dbReference type="CDD" id="cd08547">
    <property type="entry name" value="Type_II_cohesin"/>
    <property type="match status" value="1"/>
</dbReference>
<evidence type="ECO:0000256" key="8">
    <source>
        <dbReference type="ARBA" id="ARBA00023088"/>
    </source>
</evidence>
<feature type="compositionally biased region" description="Basic and acidic residues" evidence="12">
    <location>
        <begin position="786"/>
        <end position="818"/>
    </location>
</feature>
<keyword evidence="6 14" id="KW-0732">Signal</keyword>
<dbReference type="GO" id="GO:0005975">
    <property type="term" value="P:carbohydrate metabolic process"/>
    <property type="evidence" value="ECO:0007669"/>
    <property type="project" value="InterPro"/>
</dbReference>
<dbReference type="Gene3D" id="3.40.50.1700">
    <property type="entry name" value="Glycoside hydrolase family 3 C-terminal domain"/>
    <property type="match status" value="1"/>
</dbReference>
<dbReference type="AlphaFoldDB" id="A0A9X4AZU2"/>
<evidence type="ECO:0000256" key="5">
    <source>
        <dbReference type="ARBA" id="ARBA00022525"/>
    </source>
</evidence>
<name>A0A9X4AZU2_9CLOT</name>
<dbReference type="Gene3D" id="3.20.20.300">
    <property type="entry name" value="Glycoside hydrolase, family 3, N-terminal domain"/>
    <property type="match status" value="1"/>
</dbReference>
<feature type="region of interest" description="Disordered" evidence="12">
    <location>
        <begin position="786"/>
        <end position="834"/>
    </location>
</feature>
<dbReference type="Pfam" id="PF01915">
    <property type="entry name" value="Glyco_hydro_3_C"/>
    <property type="match status" value="1"/>
</dbReference>
<proteinExistence type="inferred from homology"/>
<evidence type="ECO:0000256" key="4">
    <source>
        <dbReference type="ARBA" id="ARBA00022512"/>
    </source>
</evidence>
<organism evidence="16 17">
    <name type="scientific">Clostridium tertium</name>
    <dbReference type="NCBI Taxonomy" id="1559"/>
    <lineage>
        <taxon>Bacteria</taxon>
        <taxon>Bacillati</taxon>
        <taxon>Bacillota</taxon>
        <taxon>Clostridia</taxon>
        <taxon>Eubacteriales</taxon>
        <taxon>Clostridiaceae</taxon>
        <taxon>Clostridium</taxon>
    </lineage>
</organism>
<dbReference type="Pfam" id="PF00933">
    <property type="entry name" value="Glyco_hydro_3"/>
    <property type="match status" value="1"/>
</dbReference>
<accession>A0A9X4AZU2</accession>
<comment type="similarity">
    <text evidence="2 10">Belongs to the glycosyl hydrolase 3 family.</text>
</comment>
<feature type="domain" description="Gram-positive cocci surface proteins LPxTG" evidence="15">
    <location>
        <begin position="829"/>
        <end position="862"/>
    </location>
</feature>
<dbReference type="SUPFAM" id="SSF51445">
    <property type="entry name" value="(Trans)glycosidases"/>
    <property type="match status" value="1"/>
</dbReference>
<evidence type="ECO:0000313" key="16">
    <source>
        <dbReference type="EMBL" id="MDC4240204.1"/>
    </source>
</evidence>
<dbReference type="InterPro" id="IPR050226">
    <property type="entry name" value="NagZ_Beta-hexosaminidase"/>
</dbReference>
<feature type="chain" id="PRO_5040815564" description="beta-N-acetylhexosaminidase" evidence="14">
    <location>
        <begin position="23"/>
        <end position="862"/>
    </location>
</feature>
<evidence type="ECO:0000256" key="1">
    <source>
        <dbReference type="ARBA" id="ARBA00001231"/>
    </source>
</evidence>
<dbReference type="InterPro" id="IPR002772">
    <property type="entry name" value="Glyco_hydro_3_C"/>
</dbReference>
<keyword evidence="17" id="KW-1185">Reference proteome</keyword>
<evidence type="ECO:0000256" key="13">
    <source>
        <dbReference type="SAM" id="Phobius"/>
    </source>
</evidence>
<keyword evidence="13" id="KW-0812">Transmembrane</keyword>
<evidence type="ECO:0000256" key="3">
    <source>
        <dbReference type="ARBA" id="ARBA00012663"/>
    </source>
</evidence>
<dbReference type="InterPro" id="IPR019931">
    <property type="entry name" value="LPXTG_anchor"/>
</dbReference>
<dbReference type="PANTHER" id="PTHR30480:SF13">
    <property type="entry name" value="BETA-HEXOSAMINIDASE"/>
    <property type="match status" value="1"/>
</dbReference>
<dbReference type="EC" id="3.2.1.52" evidence="3"/>
<keyword evidence="11" id="KW-0175">Coiled coil</keyword>
<dbReference type="GO" id="GO:0009254">
    <property type="term" value="P:peptidoglycan turnover"/>
    <property type="evidence" value="ECO:0007669"/>
    <property type="project" value="TreeGrafter"/>
</dbReference>
<dbReference type="SUPFAM" id="SSF49384">
    <property type="entry name" value="Carbohydrate-binding domain"/>
    <property type="match status" value="1"/>
</dbReference>
<dbReference type="PROSITE" id="PS00775">
    <property type="entry name" value="GLYCOSYL_HYDROL_F3"/>
    <property type="match status" value="1"/>
</dbReference>
<evidence type="ECO:0000256" key="2">
    <source>
        <dbReference type="ARBA" id="ARBA00005336"/>
    </source>
</evidence>
<dbReference type="RefSeq" id="WP_008680722.1">
    <property type="nucleotide sequence ID" value="NZ_CABKOG010000003.1"/>
</dbReference>
<dbReference type="NCBIfam" id="TIGR01167">
    <property type="entry name" value="LPXTG_anchor"/>
    <property type="match status" value="1"/>
</dbReference>
<dbReference type="FunFam" id="3.20.20.300:FF:000014">
    <property type="entry name" value="Beta-hexosaminidase, lipoprotein"/>
    <property type="match status" value="1"/>
</dbReference>
<gene>
    <name evidence="16" type="ORF">NE398_08500</name>
</gene>
<evidence type="ECO:0000256" key="11">
    <source>
        <dbReference type="SAM" id="Coils"/>
    </source>
</evidence>
<evidence type="ECO:0000256" key="14">
    <source>
        <dbReference type="SAM" id="SignalP"/>
    </source>
</evidence>
<evidence type="ECO:0000259" key="15">
    <source>
        <dbReference type="PROSITE" id="PS50847"/>
    </source>
</evidence>
<dbReference type="Proteomes" id="UP001141183">
    <property type="component" value="Unassembled WGS sequence"/>
</dbReference>
<dbReference type="InterPro" id="IPR019800">
    <property type="entry name" value="Glyco_hydro_3_AS"/>
</dbReference>
<dbReference type="EMBL" id="JAMRYU010000007">
    <property type="protein sequence ID" value="MDC4240204.1"/>
    <property type="molecule type" value="Genomic_DNA"/>
</dbReference>
<feature type="transmembrane region" description="Helical" evidence="13">
    <location>
        <begin position="835"/>
        <end position="855"/>
    </location>
</feature>
<dbReference type="Gene3D" id="2.60.40.680">
    <property type="match status" value="1"/>
</dbReference>
<sequence>MKKKKIVAILSALAVTSTLVLGNIKMVHANTLNSKAEAEKIVSQMTLEEKIGQMLMPDFRQWKQEGQAAVQDLTEMNDEVAEIIDEFDLGGVILFAQNVKTTEQTTKLIHDMQQVAINDQDGNLPLLTTIDQEGGIVTRLGTGTNFPGNMAIGATKNEQSSYDTGLVIGRELNSLGINVNFAPSVDINNNPLNPVIGLRSFSSNPDLVAKLGVKMIKGIQENGVSVAAKHFPGHGDTATDSHYGLPKVDKSLEELKEAELKPFQAAIDNGVDMIMTAHIQFPQIEKDTYTSIKDGQEIQIPATLSDDILTGLLREDMNFDGVIITDALNMAAISENFGEVETVKIAFDAGVDIALMPTILRSKADVPKLRAIVEGVKEAVAKGEISEERINESAARVVKLKIDRGIINVANDNRTAEEKIENAKSVVGSKENRDVERRVSAEAITVVKNENNVLPLNPKEGEKVLLVAPYDNELPGMKFGLNRLMKEGKVDSVELDTYCYLKENEITDELKSKIDEADYVIVLSEMGNYTHLNSTHWITAIPNAVTSYANELNKDSVVVSIGKPYDVAAHKNAKAEVIAYGYKGMDPTEADGGLSPVQAFGPNIPAAIEVVFGGSEARGTLPVSIPTVNENGVANLDVNAFEYGYGITNLTSVGTTTIEAPAEVKSGEEIEVKVNINEIEGLKSENYLEKINFNSDAFEVVSVKSADENVEVKNVEVKDSEINVSLSDKSIEKSIESQTSLVVTLKAIAEEGQDINIIHSVEIVDSKDRTFNTTLENRYINIIKVEAPEEENKPGNEENKPDDGNKPGNEEKPGDTNKPETNNNNGGKLPNTGAVVTPIATGALGLAMTALGFVLNKKRNKK</sequence>
<keyword evidence="13" id="KW-0472">Membrane</keyword>
<dbReference type="InterPro" id="IPR008965">
    <property type="entry name" value="CBM2/CBM3_carb-bd_dom_sf"/>
</dbReference>
<feature type="signal peptide" evidence="14">
    <location>
        <begin position="1"/>
        <end position="22"/>
    </location>
</feature>
<dbReference type="InterPro" id="IPR036881">
    <property type="entry name" value="Glyco_hydro_3_C_sf"/>
</dbReference>
<keyword evidence="13" id="KW-1133">Transmembrane helix</keyword>
<dbReference type="GO" id="GO:0030246">
    <property type="term" value="F:carbohydrate binding"/>
    <property type="evidence" value="ECO:0007669"/>
    <property type="project" value="InterPro"/>
</dbReference>
<comment type="caution">
    <text evidence="16">The sequence shown here is derived from an EMBL/GenBank/DDBJ whole genome shotgun (WGS) entry which is preliminary data.</text>
</comment>
<evidence type="ECO:0000256" key="10">
    <source>
        <dbReference type="RuleBase" id="RU361161"/>
    </source>
</evidence>
<keyword evidence="5" id="KW-0964">Secreted</keyword>
<dbReference type="PANTHER" id="PTHR30480">
    <property type="entry name" value="BETA-HEXOSAMINIDASE-RELATED"/>
    <property type="match status" value="1"/>
</dbReference>
<protein>
    <recommendedName>
        <fullName evidence="3">beta-N-acetylhexosaminidase</fullName>
        <ecNumber evidence="3">3.2.1.52</ecNumber>
    </recommendedName>
</protein>
<keyword evidence="9 10" id="KW-0326">Glycosidase</keyword>
<dbReference type="InterPro" id="IPR001764">
    <property type="entry name" value="Glyco_hydro_3_N"/>
</dbReference>
<keyword evidence="8" id="KW-0572">Peptidoglycan-anchor</keyword>
<keyword evidence="4" id="KW-0134">Cell wall</keyword>
<evidence type="ECO:0000256" key="12">
    <source>
        <dbReference type="SAM" id="MobiDB-lite"/>
    </source>
</evidence>
<dbReference type="PROSITE" id="PS50847">
    <property type="entry name" value="GRAM_POS_ANCHORING"/>
    <property type="match status" value="1"/>
</dbReference>